<sequence length="93" mass="10434">MQREGCNVDCLKFSPDLYLSTSGITGCVDGVQKFAPDTSLGPPLLSSHNFSSELLVSAMSLSRHRQWSQRGRRLPSTDRQTSLLRSEKWRYSA</sequence>
<gene>
    <name evidence="1" type="ORF">AVEN_214620_1</name>
</gene>
<reference evidence="1 2" key="1">
    <citation type="journal article" date="2019" name="Sci. Rep.">
        <title>Orb-weaving spider Araneus ventricosus genome elucidates the spidroin gene catalogue.</title>
        <authorList>
            <person name="Kono N."/>
            <person name="Nakamura H."/>
            <person name="Ohtoshi R."/>
            <person name="Moran D.A.P."/>
            <person name="Shinohara A."/>
            <person name="Yoshida Y."/>
            <person name="Fujiwara M."/>
            <person name="Mori M."/>
            <person name="Tomita M."/>
            <person name="Arakawa K."/>
        </authorList>
    </citation>
    <scope>NUCLEOTIDE SEQUENCE [LARGE SCALE GENOMIC DNA]</scope>
</reference>
<comment type="caution">
    <text evidence="1">The sequence shown here is derived from an EMBL/GenBank/DDBJ whole genome shotgun (WGS) entry which is preliminary data.</text>
</comment>
<keyword evidence="2" id="KW-1185">Reference proteome</keyword>
<accession>A0A4Y2GPA3</accession>
<organism evidence="1 2">
    <name type="scientific">Araneus ventricosus</name>
    <name type="common">Orbweaver spider</name>
    <name type="synonym">Epeira ventricosa</name>
    <dbReference type="NCBI Taxonomy" id="182803"/>
    <lineage>
        <taxon>Eukaryota</taxon>
        <taxon>Metazoa</taxon>
        <taxon>Ecdysozoa</taxon>
        <taxon>Arthropoda</taxon>
        <taxon>Chelicerata</taxon>
        <taxon>Arachnida</taxon>
        <taxon>Araneae</taxon>
        <taxon>Araneomorphae</taxon>
        <taxon>Entelegynae</taxon>
        <taxon>Araneoidea</taxon>
        <taxon>Araneidae</taxon>
        <taxon>Araneus</taxon>
    </lineage>
</organism>
<dbReference type="EMBL" id="BGPR01001468">
    <property type="protein sequence ID" value="GBM54646.1"/>
    <property type="molecule type" value="Genomic_DNA"/>
</dbReference>
<name>A0A4Y2GPA3_ARAVE</name>
<evidence type="ECO:0000313" key="1">
    <source>
        <dbReference type="EMBL" id="GBM54646.1"/>
    </source>
</evidence>
<proteinExistence type="predicted"/>
<dbReference type="AlphaFoldDB" id="A0A4Y2GPA3"/>
<protein>
    <submittedName>
        <fullName evidence="1">Uncharacterized protein</fullName>
    </submittedName>
</protein>
<dbReference type="Proteomes" id="UP000499080">
    <property type="component" value="Unassembled WGS sequence"/>
</dbReference>
<evidence type="ECO:0000313" key="2">
    <source>
        <dbReference type="Proteomes" id="UP000499080"/>
    </source>
</evidence>
<dbReference type="PROSITE" id="PS51257">
    <property type="entry name" value="PROKAR_LIPOPROTEIN"/>
    <property type="match status" value="1"/>
</dbReference>